<accession>A0ABY0FL46</accession>
<dbReference type="Gene3D" id="1.10.3060.10">
    <property type="entry name" value="Helical scaffold and wing domains of SecA"/>
    <property type="match status" value="1"/>
</dbReference>
<dbReference type="InterPro" id="IPR011115">
    <property type="entry name" value="SecA_DEAD"/>
</dbReference>
<evidence type="ECO:0000256" key="4">
    <source>
        <dbReference type="ARBA" id="ARBA00022475"/>
    </source>
</evidence>
<evidence type="ECO:0000256" key="6">
    <source>
        <dbReference type="ARBA" id="ARBA00022741"/>
    </source>
</evidence>
<feature type="binding site" evidence="12">
    <location>
        <position position="145"/>
    </location>
    <ligand>
        <name>ATP</name>
        <dbReference type="ChEBI" id="CHEBI:30616"/>
    </ligand>
</feature>
<dbReference type="Pfam" id="PF21090">
    <property type="entry name" value="P-loop_SecA"/>
    <property type="match status" value="1"/>
</dbReference>
<dbReference type="CDD" id="cd17928">
    <property type="entry name" value="DEXDc_SecA"/>
    <property type="match status" value="1"/>
</dbReference>
<keyword evidence="5 12" id="KW-0963">Cytoplasm</keyword>
<comment type="subcellular location">
    <subcellularLocation>
        <location evidence="12">Cell membrane</location>
        <topology evidence="12">Peripheral membrane protein</topology>
        <orientation evidence="12">Cytoplasmic side</orientation>
    </subcellularLocation>
    <subcellularLocation>
        <location evidence="12">Cytoplasm</location>
    </subcellularLocation>
    <subcellularLocation>
        <location evidence="1">Membrane</location>
        <topology evidence="1">Peripheral membrane protein</topology>
    </subcellularLocation>
    <text evidence="12">Distribution is 50-50.</text>
</comment>
<dbReference type="InterPro" id="IPR001650">
    <property type="entry name" value="Helicase_C-like"/>
</dbReference>
<feature type="domain" description="Helicase ATP-binding" evidence="15">
    <location>
        <begin position="147"/>
        <end position="326"/>
    </location>
</feature>
<dbReference type="Pfam" id="PF07516">
    <property type="entry name" value="SecA_SW"/>
    <property type="match status" value="1"/>
</dbReference>
<keyword evidence="4 12" id="KW-1003">Cell membrane</keyword>
<keyword evidence="6 12" id="KW-0547">Nucleotide-binding</keyword>
<dbReference type="SMART" id="SM00957">
    <property type="entry name" value="SecA_DEAD"/>
    <property type="match status" value="1"/>
</dbReference>
<evidence type="ECO:0000256" key="10">
    <source>
        <dbReference type="ARBA" id="ARBA00023010"/>
    </source>
</evidence>
<gene>
    <name evidence="12 18" type="primary">secA</name>
    <name evidence="18" type="ORF">G3KMM_00512</name>
</gene>
<proteinExistence type="inferred from homology"/>
<dbReference type="Gene3D" id="3.90.1440.10">
    <property type="entry name" value="SecA, preprotein cross-linking domain"/>
    <property type="match status" value="1"/>
</dbReference>
<dbReference type="PANTHER" id="PTHR30612">
    <property type="entry name" value="SECA INNER MEMBRANE COMPONENT OF SEC PROTEIN SECRETION SYSTEM"/>
    <property type="match status" value="1"/>
</dbReference>
<keyword evidence="9 12" id="KW-1278">Translocase</keyword>
<evidence type="ECO:0000259" key="17">
    <source>
        <dbReference type="PROSITE" id="PS51196"/>
    </source>
</evidence>
<evidence type="ECO:0000256" key="1">
    <source>
        <dbReference type="ARBA" id="ARBA00004170"/>
    </source>
</evidence>
<dbReference type="InterPro" id="IPR011130">
    <property type="entry name" value="SecA_preprotein_X-link_dom"/>
</dbReference>
<comment type="similarity">
    <text evidence="2 12 13">Belongs to the SecA family.</text>
</comment>
<dbReference type="Proteomes" id="UP001191004">
    <property type="component" value="Unassembled WGS sequence"/>
</dbReference>
<evidence type="ECO:0000256" key="12">
    <source>
        <dbReference type="HAMAP-Rule" id="MF_01382"/>
    </source>
</evidence>
<dbReference type="PRINTS" id="PR00906">
    <property type="entry name" value="SECA"/>
</dbReference>
<evidence type="ECO:0000256" key="11">
    <source>
        <dbReference type="ARBA" id="ARBA00023136"/>
    </source>
</evidence>
<dbReference type="PROSITE" id="PS51192">
    <property type="entry name" value="HELICASE_ATP_BIND_1"/>
    <property type="match status" value="1"/>
</dbReference>
<comment type="subunit">
    <text evidence="12">Monomer and homodimer. Part of the essential Sec protein translocation apparatus which comprises SecA, SecYEG and auxiliary proteins SecDF. Other proteins may also be involved.</text>
</comment>
<keyword evidence="11 12" id="KW-0472">Membrane</keyword>
<dbReference type="PROSITE" id="PS51196">
    <property type="entry name" value="SECA_MOTOR_DEAD"/>
    <property type="match status" value="1"/>
</dbReference>
<evidence type="ECO:0000256" key="8">
    <source>
        <dbReference type="ARBA" id="ARBA00022927"/>
    </source>
</evidence>
<dbReference type="SUPFAM" id="SSF52540">
    <property type="entry name" value="P-loop containing nucleoside triphosphate hydrolases"/>
    <property type="match status" value="2"/>
</dbReference>
<feature type="binding site" evidence="12">
    <location>
        <begin position="163"/>
        <end position="167"/>
    </location>
    <ligand>
        <name>ATP</name>
        <dbReference type="ChEBI" id="CHEBI:30616"/>
    </ligand>
</feature>
<dbReference type="InterPro" id="IPR014001">
    <property type="entry name" value="Helicase_ATP-bd"/>
</dbReference>
<feature type="compositionally biased region" description="Basic residues" evidence="14">
    <location>
        <begin position="914"/>
        <end position="930"/>
    </location>
</feature>
<feature type="region of interest" description="Disordered" evidence="14">
    <location>
        <begin position="87"/>
        <end position="112"/>
    </location>
</feature>
<dbReference type="NCBIfam" id="TIGR00963">
    <property type="entry name" value="secA"/>
    <property type="match status" value="1"/>
</dbReference>
<dbReference type="InterPro" id="IPR044722">
    <property type="entry name" value="SecA_SF2_C"/>
</dbReference>
<evidence type="ECO:0000256" key="14">
    <source>
        <dbReference type="SAM" id="MobiDB-lite"/>
    </source>
</evidence>
<dbReference type="SUPFAM" id="SSF81767">
    <property type="entry name" value="Pre-protein crosslinking domain of SecA"/>
    <property type="match status" value="1"/>
</dbReference>
<evidence type="ECO:0000256" key="13">
    <source>
        <dbReference type="RuleBase" id="RU003874"/>
    </source>
</evidence>
<evidence type="ECO:0000256" key="5">
    <source>
        <dbReference type="ARBA" id="ARBA00022490"/>
    </source>
</evidence>
<feature type="domain" description="SecA family profile" evidence="17">
    <location>
        <begin position="22"/>
        <end position="651"/>
    </location>
</feature>
<dbReference type="InterPro" id="IPR036670">
    <property type="entry name" value="SecA_X-link_sf"/>
</dbReference>
<name>A0ABY0FL46_9BACT</name>
<comment type="caution">
    <text evidence="18">The sequence shown here is derived from an EMBL/GenBank/DDBJ whole genome shotgun (WGS) entry which is preliminary data.</text>
</comment>
<evidence type="ECO:0000256" key="9">
    <source>
        <dbReference type="ARBA" id="ARBA00022967"/>
    </source>
</evidence>
<evidence type="ECO:0000259" key="16">
    <source>
        <dbReference type="PROSITE" id="PS51194"/>
    </source>
</evidence>
<keyword evidence="19" id="KW-1185">Reference proteome</keyword>
<keyword evidence="10 12" id="KW-0811">Translocation</keyword>
<comment type="function">
    <text evidence="12">Part of the Sec protein translocase complex. Interacts with the SecYEG preprotein conducting channel. Has a central role in coupling the hydrolysis of ATP to the transfer of proteins into and across the cell membrane, serving as an ATP-driven molecular motor driving the stepwise translocation of polypeptide chains across the membrane.</text>
</comment>
<sequence length="930" mass="105809">MSKKVKKEKKPTDKLADKTLTTRVLQGVFGDPEKRNLKRMKKIVQGINKLEPKYQAMSDQELQEQTNILKERLLNLRKKAEAKVALAKQAKATEKPQKSKNHSQSQPTSLAKEEDKVLDQLLPDAFALVRESTFRVLGMRHFDVQLIGGIVLHEGNVAEMKTGEGKTLVALLPSYLNALTGRGVHVVTVNDYLAQRDAGWNAPVYHFLGLSIGVIIADASFIYDPEYINEDHDDERMQHLKPCTRKEAYAADVTYGTNNEFGFDYLRDNMVNEVDFLRQRELNFAIVDEVDSILIDEARTPLIISAPAGDNPDSYYQFAKVVAKLDSADYILDEKHKSVTLTDQGIEKVQRMLGVENLYSAENSRLVYHLDQALRAQVVFNRDRDYVVTNSGEVIIVDEHTGRLMHGRRYNEGLHQAIEAKEGVVVKEESMTLATISFQNFFRLYRKLSGMTGTAFTEAEEFQQIYALDVIQIPPNRPIIRIDKDDLIFRTEAGKIRAIIKAIQEYHAKGLPILVGSASIVKNELIAKHLDEVGLKYEILNAKNNEREAAIIAKAGKKGAITLATNMAGRGTDIKLSDEVKKMGGLVVIGSERHDSRRVDNQLRGRGGRQGDPGITQFFVSCEDDLMRIFQGMQLGNILRYVGLDEDTPIQNRAVTRNLEAAQRRIEGFNFDSRKNVVQYDNVINRHRRVVYLMRRKILEGENISQEIKRLMKEATEDLTIESSRVNKKFKQNFLQVFNIDPELVETIGQMRKSADRAKLALTAVSEAYASQELDFGADVMRRIEREVYLKVLDALWMQHLENMQHLREGIHWRSIGQRDPLVEYRTESQKLFEGLQKNLREEVLKILLSITKQEAIATDVIDGEEYDTELTQMAESATNKGVNTIESGVKNLDDEFKTGSNNKNNLNQERNAARKSKKKQRQNKKHNKH</sequence>
<feature type="region of interest" description="Disordered" evidence="14">
    <location>
        <begin position="894"/>
        <end position="930"/>
    </location>
</feature>
<dbReference type="PANTHER" id="PTHR30612:SF0">
    <property type="entry name" value="CHLOROPLAST PROTEIN-TRANSPORTING ATPASE"/>
    <property type="match status" value="1"/>
</dbReference>
<evidence type="ECO:0000313" key="18">
    <source>
        <dbReference type="EMBL" id="RYC73194.1"/>
    </source>
</evidence>
<keyword evidence="3 12" id="KW-0813">Transport</keyword>
<keyword evidence="8 12" id="KW-0653">Protein transport</keyword>
<dbReference type="SUPFAM" id="SSF81886">
    <property type="entry name" value="Helical scaffold and wing domains of SecA"/>
    <property type="match status" value="1"/>
</dbReference>
<dbReference type="Pfam" id="PF01043">
    <property type="entry name" value="SecA_PP_bind"/>
    <property type="match status" value="1"/>
</dbReference>
<dbReference type="NCBIfam" id="NF006630">
    <property type="entry name" value="PRK09200.1"/>
    <property type="match status" value="1"/>
</dbReference>
<feature type="domain" description="Helicase C-terminal" evidence="16">
    <location>
        <begin position="495"/>
        <end position="656"/>
    </location>
</feature>
<dbReference type="InterPro" id="IPR000185">
    <property type="entry name" value="SecA"/>
</dbReference>
<keyword evidence="7 12" id="KW-0067">ATP-binding</keyword>
<evidence type="ECO:0000256" key="2">
    <source>
        <dbReference type="ARBA" id="ARBA00007650"/>
    </source>
</evidence>
<dbReference type="InterPro" id="IPR036266">
    <property type="entry name" value="SecA_Wing/Scaffold_sf"/>
</dbReference>
<dbReference type="Pfam" id="PF07517">
    <property type="entry name" value="SecA_DEAD"/>
    <property type="match status" value="1"/>
</dbReference>
<feature type="compositionally biased region" description="Polar residues" evidence="14">
    <location>
        <begin position="899"/>
        <end position="911"/>
    </location>
</feature>
<dbReference type="InterPro" id="IPR027417">
    <property type="entry name" value="P-loop_NTPase"/>
</dbReference>
<dbReference type="Gene3D" id="3.40.50.300">
    <property type="entry name" value="P-loop containing nucleotide triphosphate hydrolases"/>
    <property type="match status" value="3"/>
</dbReference>
<reference evidence="18 19" key="1">
    <citation type="journal article" date="2018" name="bioRxiv">
        <title>Evidence of independent acquisition and adaption of ultra-small bacteria to human hosts across the highly diverse yet reduced genomes of the phylum Saccharibacteria.</title>
        <authorList>
            <person name="McLean J.S."/>
            <person name="Bor B."/>
            <person name="To T.T."/>
            <person name="Liu Q."/>
            <person name="Kearns K.A."/>
            <person name="Solden L.M."/>
            <person name="Wrighton K.C."/>
            <person name="He X."/>
            <person name="Shi W."/>
        </authorList>
    </citation>
    <scope>NUCLEOTIDE SEQUENCE [LARGE SCALE GENOMIC DNA]</scope>
    <source>
        <strain evidence="18 19">TM7_KMM_G3_1_HOT_351</strain>
    </source>
</reference>
<dbReference type="SMART" id="SM00958">
    <property type="entry name" value="SecA_PP_bind"/>
    <property type="match status" value="1"/>
</dbReference>
<organism evidence="18 19">
    <name type="scientific">Candidatus Nanosyncoccus nanoralicus</name>
    <dbReference type="NCBI Taxonomy" id="2171996"/>
    <lineage>
        <taxon>Bacteria</taxon>
        <taxon>Candidatus Saccharimonadota</taxon>
        <taxon>Candidatus Nanosyncoccalia</taxon>
        <taxon>Candidatus Nanosyncoccales</taxon>
        <taxon>Candidatus Nanosyncoccaceae</taxon>
        <taxon>Candidatus Nanosyncoccus</taxon>
    </lineage>
</organism>
<dbReference type="PROSITE" id="PS51194">
    <property type="entry name" value="HELICASE_CTER"/>
    <property type="match status" value="1"/>
</dbReference>
<evidence type="ECO:0000313" key="19">
    <source>
        <dbReference type="Proteomes" id="UP001191004"/>
    </source>
</evidence>
<dbReference type="InterPro" id="IPR011116">
    <property type="entry name" value="SecA_Wing/Scaffold"/>
</dbReference>
<dbReference type="EC" id="7.4.2.8" evidence="12"/>
<comment type="catalytic activity">
    <reaction evidence="12">
        <text>ATP + H2O + cellular proteinSide 1 = ADP + phosphate + cellular proteinSide 2.</text>
        <dbReference type="EC" id="7.4.2.8"/>
    </reaction>
</comment>
<feature type="binding site" evidence="12">
    <location>
        <position position="573"/>
    </location>
    <ligand>
        <name>ATP</name>
        <dbReference type="ChEBI" id="CHEBI:30616"/>
    </ligand>
</feature>
<evidence type="ECO:0000256" key="3">
    <source>
        <dbReference type="ARBA" id="ARBA00022448"/>
    </source>
</evidence>
<evidence type="ECO:0000256" key="7">
    <source>
        <dbReference type="ARBA" id="ARBA00022840"/>
    </source>
</evidence>
<dbReference type="InterPro" id="IPR014018">
    <property type="entry name" value="SecA_motor_DEAD"/>
</dbReference>
<dbReference type="RefSeq" id="WP_129605205.1">
    <property type="nucleotide sequence ID" value="NZ_PRLL01000023.1"/>
</dbReference>
<protein>
    <recommendedName>
        <fullName evidence="12 13">Protein translocase subunit SecA</fullName>
        <ecNumber evidence="12">7.4.2.8</ecNumber>
    </recommendedName>
</protein>
<dbReference type="EMBL" id="PRLL01000023">
    <property type="protein sequence ID" value="RYC73194.1"/>
    <property type="molecule type" value="Genomic_DNA"/>
</dbReference>
<evidence type="ECO:0000259" key="15">
    <source>
        <dbReference type="PROSITE" id="PS51192"/>
    </source>
</evidence>
<dbReference type="CDD" id="cd18803">
    <property type="entry name" value="SF2_C_secA"/>
    <property type="match status" value="1"/>
</dbReference>
<dbReference type="HAMAP" id="MF_01382">
    <property type="entry name" value="SecA"/>
    <property type="match status" value="1"/>
</dbReference>
<reference evidence="18 19" key="2">
    <citation type="journal article" date="2020" name="Cell Rep.">
        <title>Acquisition and Adaptation of Ultra-small Parasitic Reduced Genome Bacteria to Mammalian Hosts.</title>
        <authorList>
            <person name="McLean J.S."/>
            <person name="Bor B."/>
            <person name="Kerns K.A."/>
            <person name="Liu Q."/>
            <person name="To T.T."/>
            <person name="Solden L."/>
            <person name="Hendrickson E.L."/>
            <person name="Wrighton K."/>
            <person name="Shi W."/>
            <person name="He X."/>
        </authorList>
    </citation>
    <scope>NUCLEOTIDE SEQUENCE [LARGE SCALE GENOMIC DNA]</scope>
    <source>
        <strain evidence="18 19">TM7_KMM_G3_1_HOT_351</strain>
    </source>
</reference>